<organism evidence="6 7">
    <name type="scientific">Botrimarina mediterranea</name>
    <dbReference type="NCBI Taxonomy" id="2528022"/>
    <lineage>
        <taxon>Bacteria</taxon>
        <taxon>Pseudomonadati</taxon>
        <taxon>Planctomycetota</taxon>
        <taxon>Planctomycetia</taxon>
        <taxon>Pirellulales</taxon>
        <taxon>Lacipirellulaceae</taxon>
        <taxon>Botrimarina</taxon>
    </lineage>
</organism>
<evidence type="ECO:0000256" key="3">
    <source>
        <dbReference type="ARBA" id="ARBA00023274"/>
    </source>
</evidence>
<dbReference type="GO" id="GO:1990904">
    <property type="term" value="C:ribonucleoprotein complex"/>
    <property type="evidence" value="ECO:0007669"/>
    <property type="project" value="UniProtKB-KW"/>
</dbReference>
<dbReference type="NCBIfam" id="TIGR00061">
    <property type="entry name" value="L21"/>
    <property type="match status" value="1"/>
</dbReference>
<dbReference type="InterPro" id="IPR036164">
    <property type="entry name" value="bL21-like_sf"/>
</dbReference>
<dbReference type="InterPro" id="IPR001787">
    <property type="entry name" value="Ribosomal_bL21"/>
</dbReference>
<accession>A0A518KED1</accession>
<keyword evidence="4 5" id="KW-0694">RNA-binding</keyword>
<dbReference type="GO" id="GO:0005840">
    <property type="term" value="C:ribosome"/>
    <property type="evidence" value="ECO:0007669"/>
    <property type="project" value="UniProtKB-KW"/>
</dbReference>
<dbReference type="GO" id="GO:0006412">
    <property type="term" value="P:translation"/>
    <property type="evidence" value="ECO:0007669"/>
    <property type="project" value="UniProtKB-UniRule"/>
</dbReference>
<dbReference type="HAMAP" id="MF_01363">
    <property type="entry name" value="Ribosomal_bL21"/>
    <property type="match status" value="1"/>
</dbReference>
<dbReference type="GO" id="GO:0003735">
    <property type="term" value="F:structural constituent of ribosome"/>
    <property type="evidence" value="ECO:0007669"/>
    <property type="project" value="InterPro"/>
</dbReference>
<dbReference type="InterPro" id="IPR028909">
    <property type="entry name" value="bL21-like"/>
</dbReference>
<dbReference type="AlphaFoldDB" id="A0A518KED1"/>
<proteinExistence type="inferred from homology"/>
<dbReference type="EMBL" id="CP036349">
    <property type="protein sequence ID" value="QDV76156.1"/>
    <property type="molecule type" value="Genomic_DNA"/>
</dbReference>
<dbReference type="RefSeq" id="WP_145116618.1">
    <property type="nucleotide sequence ID" value="NZ_CP036349.1"/>
</dbReference>
<evidence type="ECO:0000256" key="5">
    <source>
        <dbReference type="RuleBase" id="RU000562"/>
    </source>
</evidence>
<dbReference type="SUPFAM" id="SSF141091">
    <property type="entry name" value="L21p-like"/>
    <property type="match status" value="1"/>
</dbReference>
<keyword evidence="7" id="KW-1185">Reference proteome</keyword>
<dbReference type="GO" id="GO:0005737">
    <property type="term" value="C:cytoplasm"/>
    <property type="evidence" value="ECO:0007669"/>
    <property type="project" value="UniProtKB-ARBA"/>
</dbReference>
<comment type="subunit">
    <text evidence="4">Part of the 50S ribosomal subunit. Contacts protein L20.</text>
</comment>
<keyword evidence="4 5" id="KW-0699">rRNA-binding</keyword>
<gene>
    <name evidence="4 6" type="primary">rplU</name>
    <name evidence="6" type="ORF">Spa11_43810</name>
</gene>
<evidence type="ECO:0000256" key="1">
    <source>
        <dbReference type="ARBA" id="ARBA00008563"/>
    </source>
</evidence>
<comment type="function">
    <text evidence="4 5">This protein binds to 23S rRNA in the presence of protein L20.</text>
</comment>
<dbReference type="PANTHER" id="PTHR21349:SF0">
    <property type="entry name" value="LARGE RIBOSOMAL SUBUNIT PROTEIN BL21M"/>
    <property type="match status" value="1"/>
</dbReference>
<evidence type="ECO:0000256" key="2">
    <source>
        <dbReference type="ARBA" id="ARBA00022980"/>
    </source>
</evidence>
<comment type="similarity">
    <text evidence="1 4 5">Belongs to the bacterial ribosomal protein bL21 family.</text>
</comment>
<dbReference type="GO" id="GO:0019843">
    <property type="term" value="F:rRNA binding"/>
    <property type="evidence" value="ECO:0007669"/>
    <property type="project" value="UniProtKB-UniRule"/>
</dbReference>
<sequence length="104" mass="11118">MYAIIVDGGRQYKVQEGQELALDYREDVKPGDVLTLDKVVAVGAGEGLKVGTPTVAGASVTASVLGTGQGVKIDVVKIRRRKNSRRHTGHRKMFTKVKIDAIAG</sequence>
<dbReference type="PANTHER" id="PTHR21349">
    <property type="entry name" value="50S RIBOSOMAL PROTEIN L21"/>
    <property type="match status" value="1"/>
</dbReference>
<dbReference type="Proteomes" id="UP000316426">
    <property type="component" value="Chromosome"/>
</dbReference>
<dbReference type="KEGG" id="bmei:Spa11_43810"/>
<evidence type="ECO:0000313" key="7">
    <source>
        <dbReference type="Proteomes" id="UP000316426"/>
    </source>
</evidence>
<keyword evidence="3 4" id="KW-0687">Ribonucleoprotein</keyword>
<dbReference type="Pfam" id="PF00829">
    <property type="entry name" value="Ribosomal_L21p"/>
    <property type="match status" value="1"/>
</dbReference>
<keyword evidence="2 4" id="KW-0689">Ribosomal protein</keyword>
<name>A0A518KED1_9BACT</name>
<evidence type="ECO:0000256" key="4">
    <source>
        <dbReference type="HAMAP-Rule" id="MF_01363"/>
    </source>
</evidence>
<reference evidence="6 7" key="1">
    <citation type="submission" date="2019-02" db="EMBL/GenBank/DDBJ databases">
        <title>Deep-cultivation of Planctomycetes and their phenomic and genomic characterization uncovers novel biology.</title>
        <authorList>
            <person name="Wiegand S."/>
            <person name="Jogler M."/>
            <person name="Boedeker C."/>
            <person name="Pinto D."/>
            <person name="Vollmers J."/>
            <person name="Rivas-Marin E."/>
            <person name="Kohn T."/>
            <person name="Peeters S.H."/>
            <person name="Heuer A."/>
            <person name="Rast P."/>
            <person name="Oberbeckmann S."/>
            <person name="Bunk B."/>
            <person name="Jeske O."/>
            <person name="Meyerdierks A."/>
            <person name="Storesund J.E."/>
            <person name="Kallscheuer N."/>
            <person name="Luecker S."/>
            <person name="Lage O.M."/>
            <person name="Pohl T."/>
            <person name="Merkel B.J."/>
            <person name="Hornburger P."/>
            <person name="Mueller R.-W."/>
            <person name="Bruemmer F."/>
            <person name="Labrenz M."/>
            <person name="Spormann A.M."/>
            <person name="Op den Camp H."/>
            <person name="Overmann J."/>
            <person name="Amann R."/>
            <person name="Jetten M.S.M."/>
            <person name="Mascher T."/>
            <person name="Medema M.H."/>
            <person name="Devos D.P."/>
            <person name="Kaster A.-K."/>
            <person name="Ovreas L."/>
            <person name="Rohde M."/>
            <person name="Galperin M.Y."/>
            <person name="Jogler C."/>
        </authorList>
    </citation>
    <scope>NUCLEOTIDE SEQUENCE [LARGE SCALE GENOMIC DNA]</scope>
    <source>
        <strain evidence="6 7">Spa11</strain>
    </source>
</reference>
<evidence type="ECO:0000313" key="6">
    <source>
        <dbReference type="EMBL" id="QDV76156.1"/>
    </source>
</evidence>
<protein>
    <recommendedName>
        <fullName evidence="4">Large ribosomal subunit protein bL21</fullName>
    </recommendedName>
</protein>